<protein>
    <submittedName>
        <fullName evidence="3">Uncharacterized protein</fullName>
    </submittedName>
</protein>
<sequence length="236" mass="26808">IAVNDGQDMNSLFTGLYSKSQKQITDLQQQLQTAEFEKVVLNDRILQLQRQLRRTEVNLDAANAESLKLSVKLDEMATKAGKKTSPDFKEDKRVVQKIPDFEKFSPITKKSQVRAPEMIVPLKEKLVDPTAIQTDKQVKIISTNPGDRVDTSSSRKAENQENEPPHSQEIQKKRIKLVRMTETVAVQNSDGEVKEIAIKLEDGNKKVERKEKVLRKMEAPIIKITNKGQSDECKLQ</sequence>
<dbReference type="AlphaFoldDB" id="A0AAW0Y2H0"/>
<evidence type="ECO:0000256" key="2">
    <source>
        <dbReference type="SAM" id="MobiDB-lite"/>
    </source>
</evidence>
<gene>
    <name evidence="3" type="ORF">OTU49_017325</name>
</gene>
<feature type="coiled-coil region" evidence="1">
    <location>
        <begin position="17"/>
        <end position="65"/>
    </location>
</feature>
<feature type="compositionally biased region" description="Basic and acidic residues" evidence="2">
    <location>
        <begin position="147"/>
        <end position="170"/>
    </location>
</feature>
<comment type="caution">
    <text evidence="3">The sequence shown here is derived from an EMBL/GenBank/DDBJ whole genome shotgun (WGS) entry which is preliminary data.</text>
</comment>
<evidence type="ECO:0000313" key="4">
    <source>
        <dbReference type="Proteomes" id="UP001445076"/>
    </source>
</evidence>
<dbReference type="EMBL" id="JARKIK010000018">
    <property type="protein sequence ID" value="KAK8746251.1"/>
    <property type="molecule type" value="Genomic_DNA"/>
</dbReference>
<name>A0AAW0Y2H0_CHEQU</name>
<dbReference type="Proteomes" id="UP001445076">
    <property type="component" value="Unassembled WGS sequence"/>
</dbReference>
<keyword evidence="4" id="KW-1185">Reference proteome</keyword>
<organism evidence="3 4">
    <name type="scientific">Cherax quadricarinatus</name>
    <name type="common">Australian red claw crayfish</name>
    <dbReference type="NCBI Taxonomy" id="27406"/>
    <lineage>
        <taxon>Eukaryota</taxon>
        <taxon>Metazoa</taxon>
        <taxon>Ecdysozoa</taxon>
        <taxon>Arthropoda</taxon>
        <taxon>Crustacea</taxon>
        <taxon>Multicrustacea</taxon>
        <taxon>Malacostraca</taxon>
        <taxon>Eumalacostraca</taxon>
        <taxon>Eucarida</taxon>
        <taxon>Decapoda</taxon>
        <taxon>Pleocyemata</taxon>
        <taxon>Astacidea</taxon>
        <taxon>Parastacoidea</taxon>
        <taxon>Parastacidae</taxon>
        <taxon>Cherax</taxon>
    </lineage>
</organism>
<keyword evidence="1" id="KW-0175">Coiled coil</keyword>
<accession>A0AAW0Y2H0</accession>
<evidence type="ECO:0000313" key="3">
    <source>
        <dbReference type="EMBL" id="KAK8746251.1"/>
    </source>
</evidence>
<proteinExistence type="predicted"/>
<feature type="non-terminal residue" evidence="3">
    <location>
        <position position="1"/>
    </location>
</feature>
<reference evidence="3 4" key="1">
    <citation type="journal article" date="2024" name="BMC Genomics">
        <title>Genome assembly of redclaw crayfish (Cherax quadricarinatus) provides insights into its immune adaptation and hypoxia tolerance.</title>
        <authorList>
            <person name="Liu Z."/>
            <person name="Zheng J."/>
            <person name="Li H."/>
            <person name="Fang K."/>
            <person name="Wang S."/>
            <person name="He J."/>
            <person name="Zhou D."/>
            <person name="Weng S."/>
            <person name="Chi M."/>
            <person name="Gu Z."/>
            <person name="He J."/>
            <person name="Li F."/>
            <person name="Wang M."/>
        </authorList>
    </citation>
    <scope>NUCLEOTIDE SEQUENCE [LARGE SCALE GENOMIC DNA]</scope>
    <source>
        <strain evidence="3">ZL_2023a</strain>
    </source>
</reference>
<evidence type="ECO:0000256" key="1">
    <source>
        <dbReference type="SAM" id="Coils"/>
    </source>
</evidence>
<feature type="region of interest" description="Disordered" evidence="2">
    <location>
        <begin position="141"/>
        <end position="170"/>
    </location>
</feature>